<gene>
    <name evidence="1" type="ORF">S01H4_01126</name>
</gene>
<evidence type="ECO:0000313" key="1">
    <source>
        <dbReference type="EMBL" id="GAG67115.1"/>
    </source>
</evidence>
<name>X0ZC09_9ZZZZ</name>
<protein>
    <submittedName>
        <fullName evidence="1">Uncharacterized protein</fullName>
    </submittedName>
</protein>
<dbReference type="EMBL" id="BART01000191">
    <property type="protein sequence ID" value="GAG67115.1"/>
    <property type="molecule type" value="Genomic_DNA"/>
</dbReference>
<comment type="caution">
    <text evidence="1">The sequence shown here is derived from an EMBL/GenBank/DDBJ whole genome shotgun (WGS) entry which is preliminary data.</text>
</comment>
<accession>X0ZC09</accession>
<dbReference type="AlphaFoldDB" id="X0ZC09"/>
<feature type="non-terminal residue" evidence="1">
    <location>
        <position position="1"/>
    </location>
</feature>
<proteinExistence type="predicted"/>
<reference evidence="1" key="1">
    <citation type="journal article" date="2014" name="Front. Microbiol.">
        <title>High frequency of phylogenetically diverse reductive dehalogenase-homologous genes in deep subseafloor sedimentary metagenomes.</title>
        <authorList>
            <person name="Kawai M."/>
            <person name="Futagami T."/>
            <person name="Toyoda A."/>
            <person name="Takaki Y."/>
            <person name="Nishi S."/>
            <person name="Hori S."/>
            <person name="Arai W."/>
            <person name="Tsubouchi T."/>
            <person name="Morono Y."/>
            <person name="Uchiyama I."/>
            <person name="Ito T."/>
            <person name="Fujiyama A."/>
            <person name="Inagaki F."/>
            <person name="Takami H."/>
        </authorList>
    </citation>
    <scope>NUCLEOTIDE SEQUENCE</scope>
    <source>
        <strain evidence="1">Expedition CK06-06</strain>
    </source>
</reference>
<organism evidence="1">
    <name type="scientific">marine sediment metagenome</name>
    <dbReference type="NCBI Taxonomy" id="412755"/>
    <lineage>
        <taxon>unclassified sequences</taxon>
        <taxon>metagenomes</taxon>
        <taxon>ecological metagenomes</taxon>
    </lineage>
</organism>
<sequence length="36" mass="4276">TILPKEELKRIKDEFIEKYLPTDISTEDKNINVVKD</sequence>